<protein>
    <recommendedName>
        <fullName evidence="9">60S ribosomal protein L12</fullName>
    </recommendedName>
</protein>
<feature type="domain" description="Large ribosomal subunit protein uL11 N-terminal" evidence="6">
    <location>
        <begin position="13"/>
        <end position="69"/>
    </location>
</feature>
<dbReference type="PANTHER" id="PTHR11661:SF2">
    <property type="entry name" value="LARGE RIBOSOMAL SUBUNIT PROTEIN UL11"/>
    <property type="match status" value="1"/>
</dbReference>
<dbReference type="SMART" id="SM00649">
    <property type="entry name" value="RL11"/>
    <property type="match status" value="1"/>
</dbReference>
<dbReference type="EMBL" id="AVOT02011351">
    <property type="protein sequence ID" value="MBW0491968.1"/>
    <property type="molecule type" value="Genomic_DNA"/>
</dbReference>
<evidence type="ECO:0008006" key="9">
    <source>
        <dbReference type="Google" id="ProtNLM"/>
    </source>
</evidence>
<dbReference type="InterPro" id="IPR036796">
    <property type="entry name" value="Ribosomal_uL11_N_sf"/>
</dbReference>
<name>A0A9Q3D068_9BASI</name>
<dbReference type="OrthoDB" id="1478556at2759"/>
<evidence type="ECO:0000256" key="3">
    <source>
        <dbReference type="ARBA" id="ARBA00023274"/>
    </source>
</evidence>
<evidence type="ECO:0000313" key="8">
    <source>
        <dbReference type="Proteomes" id="UP000765509"/>
    </source>
</evidence>
<organism evidence="7 8">
    <name type="scientific">Austropuccinia psidii MF-1</name>
    <dbReference type="NCBI Taxonomy" id="1389203"/>
    <lineage>
        <taxon>Eukaryota</taxon>
        <taxon>Fungi</taxon>
        <taxon>Dikarya</taxon>
        <taxon>Basidiomycota</taxon>
        <taxon>Pucciniomycotina</taxon>
        <taxon>Pucciniomycetes</taxon>
        <taxon>Pucciniales</taxon>
        <taxon>Sphaerophragmiaceae</taxon>
        <taxon>Austropuccinia</taxon>
    </lineage>
</organism>
<keyword evidence="3 4" id="KW-0687">Ribonucleoprotein</keyword>
<comment type="caution">
    <text evidence="7">The sequence shown here is derived from an EMBL/GenBank/DDBJ whole genome shotgun (WGS) entry which is preliminary data.</text>
</comment>
<dbReference type="InterPro" id="IPR020783">
    <property type="entry name" value="Ribosomal_uL11_C"/>
</dbReference>
<dbReference type="SUPFAM" id="SSF46906">
    <property type="entry name" value="Ribosomal protein L11, C-terminal domain"/>
    <property type="match status" value="1"/>
</dbReference>
<feature type="domain" description="Large ribosomal subunit protein uL11 C-terminal" evidence="5">
    <location>
        <begin position="74"/>
        <end position="143"/>
    </location>
</feature>
<dbReference type="PANTHER" id="PTHR11661">
    <property type="entry name" value="60S RIBOSOMAL PROTEIN L12"/>
    <property type="match status" value="1"/>
</dbReference>
<dbReference type="GO" id="GO:0002181">
    <property type="term" value="P:cytoplasmic translation"/>
    <property type="evidence" value="ECO:0007669"/>
    <property type="project" value="UniProtKB-ARBA"/>
</dbReference>
<sequence length="165" mass="17650">MPPKLDPNEIKIIYLRATGGEVGASSALAPKIGPLGLSPKKVGEDIAKATGDWKGLRVTVQLTIQNRQAAVTVVPSASSLVIKALKEPPRDRKKEKNIKHSGNISLDEIIEIARKMRFKSLAKNLSGTVKEILGTAQSVGCTVDGEPPHSIIDSINEGDIEIPEE</sequence>
<dbReference type="GO" id="GO:0000027">
    <property type="term" value="P:ribosomal large subunit assembly"/>
    <property type="evidence" value="ECO:0007669"/>
    <property type="project" value="UniProtKB-ARBA"/>
</dbReference>
<evidence type="ECO:0000259" key="6">
    <source>
        <dbReference type="Pfam" id="PF03946"/>
    </source>
</evidence>
<dbReference type="Pfam" id="PF00298">
    <property type="entry name" value="Ribosomal_L11"/>
    <property type="match status" value="1"/>
</dbReference>
<comment type="similarity">
    <text evidence="1 4">Belongs to the universal ribosomal protein uL11 family.</text>
</comment>
<proteinExistence type="inferred from homology"/>
<dbReference type="SUPFAM" id="SSF54747">
    <property type="entry name" value="Ribosomal L11/L12e N-terminal domain"/>
    <property type="match status" value="1"/>
</dbReference>
<dbReference type="InterPro" id="IPR036769">
    <property type="entry name" value="Ribosomal_uL11_C_sf"/>
</dbReference>
<dbReference type="AlphaFoldDB" id="A0A9Q3D068"/>
<dbReference type="FunFam" id="3.30.1550.10:FF:000002">
    <property type="entry name" value="60S ribosomal protein L12"/>
    <property type="match status" value="1"/>
</dbReference>
<dbReference type="InterPro" id="IPR020784">
    <property type="entry name" value="Ribosomal_uL11_N"/>
</dbReference>
<dbReference type="Pfam" id="PF03946">
    <property type="entry name" value="Ribosomal_L11_N"/>
    <property type="match status" value="1"/>
</dbReference>
<reference evidence="7" key="1">
    <citation type="submission" date="2021-03" db="EMBL/GenBank/DDBJ databases">
        <title>Draft genome sequence of rust myrtle Austropuccinia psidii MF-1, a brazilian biotype.</title>
        <authorList>
            <person name="Quecine M.C."/>
            <person name="Pachon D.M.R."/>
            <person name="Bonatelli M.L."/>
            <person name="Correr F.H."/>
            <person name="Franceschini L.M."/>
            <person name="Leite T.F."/>
            <person name="Margarido G.R.A."/>
            <person name="Almeida C.A."/>
            <person name="Ferrarezi J.A."/>
            <person name="Labate C.A."/>
        </authorList>
    </citation>
    <scope>NUCLEOTIDE SEQUENCE</scope>
    <source>
        <strain evidence="7">MF-1</strain>
    </source>
</reference>
<dbReference type="InterPro" id="IPR000911">
    <property type="entry name" value="Ribosomal_uL11"/>
</dbReference>
<dbReference type="PROSITE" id="PS00359">
    <property type="entry name" value="RIBOSOMAL_L11"/>
    <property type="match status" value="1"/>
</dbReference>
<evidence type="ECO:0000256" key="2">
    <source>
        <dbReference type="ARBA" id="ARBA00022980"/>
    </source>
</evidence>
<dbReference type="GO" id="GO:0022625">
    <property type="term" value="C:cytosolic large ribosomal subunit"/>
    <property type="evidence" value="ECO:0007669"/>
    <property type="project" value="TreeGrafter"/>
</dbReference>
<dbReference type="CDD" id="cd00349">
    <property type="entry name" value="Ribosomal_L11"/>
    <property type="match status" value="1"/>
</dbReference>
<dbReference type="InterPro" id="IPR020785">
    <property type="entry name" value="Ribosomal_uL11_CS"/>
</dbReference>
<evidence type="ECO:0000313" key="7">
    <source>
        <dbReference type="EMBL" id="MBW0491968.1"/>
    </source>
</evidence>
<accession>A0A9Q3D068</accession>
<dbReference type="GO" id="GO:0070180">
    <property type="term" value="F:large ribosomal subunit rRNA binding"/>
    <property type="evidence" value="ECO:0007669"/>
    <property type="project" value="TreeGrafter"/>
</dbReference>
<dbReference type="FunFam" id="1.10.10.250:FF:000002">
    <property type="entry name" value="60S ribosomal protein L12"/>
    <property type="match status" value="1"/>
</dbReference>
<keyword evidence="2 4" id="KW-0689">Ribosomal protein</keyword>
<evidence type="ECO:0000256" key="1">
    <source>
        <dbReference type="ARBA" id="ARBA00010537"/>
    </source>
</evidence>
<gene>
    <name evidence="7" type="ORF">O181_031683</name>
</gene>
<dbReference type="Gene3D" id="3.30.1550.10">
    <property type="entry name" value="Ribosomal protein L11/L12, N-terminal domain"/>
    <property type="match status" value="1"/>
</dbReference>
<evidence type="ECO:0000259" key="5">
    <source>
        <dbReference type="Pfam" id="PF00298"/>
    </source>
</evidence>
<dbReference type="Gene3D" id="1.10.10.250">
    <property type="entry name" value="Ribosomal protein L11, C-terminal domain"/>
    <property type="match status" value="1"/>
</dbReference>
<dbReference type="GO" id="GO:0003735">
    <property type="term" value="F:structural constituent of ribosome"/>
    <property type="evidence" value="ECO:0007669"/>
    <property type="project" value="InterPro"/>
</dbReference>
<evidence type="ECO:0000256" key="4">
    <source>
        <dbReference type="RuleBase" id="RU003978"/>
    </source>
</evidence>
<keyword evidence="8" id="KW-1185">Reference proteome</keyword>
<dbReference type="HAMAP" id="MF_00736">
    <property type="entry name" value="Ribosomal_uL11"/>
    <property type="match status" value="1"/>
</dbReference>
<dbReference type="Proteomes" id="UP000765509">
    <property type="component" value="Unassembled WGS sequence"/>
</dbReference>